<comment type="caution">
    <text evidence="1">The sequence shown here is derived from an EMBL/GenBank/DDBJ whole genome shotgun (WGS) entry which is preliminary data.</text>
</comment>
<dbReference type="EMBL" id="NFLJ01000005">
    <property type="protein sequence ID" value="OUQ35896.1"/>
    <property type="molecule type" value="Genomic_DNA"/>
</dbReference>
<sequence>MSFSIRLNAEEEKLFKNYANFHGISLSEAMKTALLEKIEEEYDIVIAQQAHEEYLKDPETISHENFMKELGL</sequence>
<gene>
    <name evidence="1" type="ORF">B5E75_02370</name>
</gene>
<evidence type="ECO:0000313" key="2">
    <source>
        <dbReference type="Proteomes" id="UP000195305"/>
    </source>
</evidence>
<dbReference type="RefSeq" id="WP_087357195.1">
    <property type="nucleotide sequence ID" value="NZ_NFLJ01000005.1"/>
</dbReference>
<keyword evidence="2" id="KW-1185">Reference proteome</keyword>
<dbReference type="NCBIfam" id="NF046040">
    <property type="entry name" value="RelB_antitoxin"/>
    <property type="match status" value="1"/>
</dbReference>
<evidence type="ECO:0000313" key="1">
    <source>
        <dbReference type="EMBL" id="OUQ35896.1"/>
    </source>
</evidence>
<dbReference type="InterPro" id="IPR046257">
    <property type="entry name" value="DUF6290"/>
</dbReference>
<proteinExistence type="predicted"/>
<protein>
    <recommendedName>
        <fullName evidence="3">Antitoxin</fullName>
    </recommendedName>
</protein>
<reference evidence="1 2" key="1">
    <citation type="journal article" date="2018" name="BMC Genomics">
        <title>Whole genome sequencing and function prediction of 133 gut anaerobes isolated from chicken caecum in pure cultures.</title>
        <authorList>
            <person name="Medvecky M."/>
            <person name="Cejkova D."/>
            <person name="Polansky O."/>
            <person name="Karasova D."/>
            <person name="Kubasova T."/>
            <person name="Cizek A."/>
            <person name="Rychlik I."/>
        </authorList>
    </citation>
    <scope>NUCLEOTIDE SEQUENCE [LARGE SCALE GENOMIC DNA]</scope>
    <source>
        <strain evidence="1 2">An13</strain>
    </source>
</reference>
<dbReference type="Pfam" id="PF19807">
    <property type="entry name" value="DUF6290"/>
    <property type="match status" value="1"/>
</dbReference>
<organism evidence="1 2">
    <name type="scientific">Massilimicrobiota timonensis</name>
    <dbReference type="NCBI Taxonomy" id="1776392"/>
    <lineage>
        <taxon>Bacteria</taxon>
        <taxon>Bacillati</taxon>
        <taxon>Bacillota</taxon>
        <taxon>Erysipelotrichia</taxon>
        <taxon>Erysipelotrichales</taxon>
        <taxon>Erysipelotrichaceae</taxon>
        <taxon>Massilimicrobiota</taxon>
    </lineage>
</organism>
<name>A0A1Y4T129_9FIRM</name>
<dbReference type="OrthoDB" id="3267617at2"/>
<dbReference type="Proteomes" id="UP000195305">
    <property type="component" value="Unassembled WGS sequence"/>
</dbReference>
<dbReference type="AlphaFoldDB" id="A0A1Y4T129"/>
<accession>A0A1Y4T129</accession>
<evidence type="ECO:0008006" key="3">
    <source>
        <dbReference type="Google" id="ProtNLM"/>
    </source>
</evidence>